<evidence type="ECO:0000256" key="12">
    <source>
        <dbReference type="PIRSR" id="PIRSR000207-1"/>
    </source>
</evidence>
<dbReference type="PRINTS" id="PR00369">
    <property type="entry name" value="FLAVODOXIN"/>
</dbReference>
<comment type="cofactor">
    <cofactor evidence="12">
        <name>FAD</name>
        <dbReference type="ChEBI" id="CHEBI:57692"/>
    </cofactor>
    <text evidence="12">Binds 1 FAD per subunit.</text>
</comment>
<dbReference type="GO" id="GO:0016651">
    <property type="term" value="F:oxidoreductase activity, acting on NAD(P)H"/>
    <property type="evidence" value="ECO:0007669"/>
    <property type="project" value="UniProtKB-ARBA"/>
</dbReference>
<dbReference type="Pfam" id="PF00258">
    <property type="entry name" value="Flavodoxin_1"/>
    <property type="match status" value="1"/>
</dbReference>
<evidence type="ECO:0000256" key="5">
    <source>
        <dbReference type="ARBA" id="ARBA00022643"/>
    </source>
</evidence>
<keyword evidence="3" id="KW-0028">Amino-acid biosynthesis</keyword>
<keyword evidence="10" id="KW-0198">Cysteine biosynthesis</keyword>
<dbReference type="InterPro" id="IPR001094">
    <property type="entry name" value="Flavdoxin-like"/>
</dbReference>
<feature type="binding site" evidence="12">
    <location>
        <position position="427"/>
    </location>
    <ligand>
        <name>FAD</name>
        <dbReference type="ChEBI" id="CHEBI:57692"/>
    </ligand>
</feature>
<dbReference type="Gene3D" id="1.20.990.10">
    <property type="entry name" value="NADPH-cytochrome p450 Reductase, Chain A, domain 3"/>
    <property type="match status" value="1"/>
</dbReference>
<dbReference type="Gene3D" id="2.40.30.10">
    <property type="entry name" value="Translation factors"/>
    <property type="match status" value="1"/>
</dbReference>
<evidence type="ECO:0000256" key="1">
    <source>
        <dbReference type="ARBA" id="ARBA00012604"/>
    </source>
</evidence>
<feature type="binding site" evidence="12">
    <location>
        <position position="616"/>
    </location>
    <ligand>
        <name>FAD</name>
        <dbReference type="ChEBI" id="CHEBI:57692"/>
    </ligand>
</feature>
<dbReference type="EMBL" id="BKAR01000022">
    <property type="protein sequence ID" value="GEP85178.1"/>
    <property type="molecule type" value="Genomic_DNA"/>
</dbReference>
<evidence type="ECO:0000256" key="4">
    <source>
        <dbReference type="ARBA" id="ARBA00022630"/>
    </source>
</evidence>
<dbReference type="SUPFAM" id="SSF63380">
    <property type="entry name" value="Riboflavin synthase domain-like"/>
    <property type="match status" value="1"/>
</dbReference>
<accession>A0A239UI78</accession>
<dbReference type="InterPro" id="IPR017938">
    <property type="entry name" value="Riboflavin_synthase-like_b-brl"/>
</dbReference>
<feature type="binding site" evidence="12">
    <location>
        <begin position="542"/>
        <end position="546"/>
    </location>
    <ligand>
        <name>NADP(+)</name>
        <dbReference type="ChEBI" id="CHEBI:58349"/>
    </ligand>
</feature>
<dbReference type="InterPro" id="IPR039261">
    <property type="entry name" value="FNR_nucleotide-bd"/>
</dbReference>
<dbReference type="PANTHER" id="PTHR19384">
    <property type="entry name" value="NITRIC OXIDE SYNTHASE-RELATED"/>
    <property type="match status" value="1"/>
</dbReference>
<dbReference type="SUPFAM" id="SSF52218">
    <property type="entry name" value="Flavoproteins"/>
    <property type="match status" value="1"/>
</dbReference>
<proteinExistence type="predicted"/>
<dbReference type="Proteomes" id="UP000321736">
    <property type="component" value="Unassembled WGS sequence"/>
</dbReference>
<comment type="caution">
    <text evidence="13">The sequence shown here is derived from an EMBL/GenBank/DDBJ whole genome shotgun (WGS) entry which is preliminary data.</text>
</comment>
<keyword evidence="7 12" id="KW-0521">NADP</keyword>
<evidence type="ECO:0000256" key="8">
    <source>
        <dbReference type="ARBA" id="ARBA00022982"/>
    </source>
</evidence>
<dbReference type="Pfam" id="PF00667">
    <property type="entry name" value="FAD_binding_1"/>
    <property type="match status" value="1"/>
</dbReference>
<keyword evidence="6 12" id="KW-0274">FAD</keyword>
<dbReference type="InterPro" id="IPR001433">
    <property type="entry name" value="OxRdtase_FAD/NAD-bd"/>
</dbReference>
<protein>
    <recommendedName>
        <fullName evidence="1">assimilatory sulfite reductase (NADPH)</fullName>
        <ecNumber evidence="1">1.8.1.2</ecNumber>
    </recommendedName>
</protein>
<dbReference type="GO" id="GO:0019344">
    <property type="term" value="P:cysteine biosynthetic process"/>
    <property type="evidence" value="ECO:0007669"/>
    <property type="project" value="UniProtKB-KW"/>
</dbReference>
<keyword evidence="4" id="KW-0285">Flavoprotein</keyword>
<feature type="binding site" evidence="12">
    <location>
        <begin position="536"/>
        <end position="537"/>
    </location>
    <ligand>
        <name>NADP(+)</name>
        <dbReference type="ChEBI" id="CHEBI:58349"/>
    </ligand>
</feature>
<dbReference type="AlphaFoldDB" id="A0A239UI78"/>
<evidence type="ECO:0000256" key="11">
    <source>
        <dbReference type="ARBA" id="ARBA00052219"/>
    </source>
</evidence>
<keyword evidence="2" id="KW-0813">Transport</keyword>
<dbReference type="PROSITE" id="PS51384">
    <property type="entry name" value="FAD_FR"/>
    <property type="match status" value="1"/>
</dbReference>
<dbReference type="InterPro" id="IPR017927">
    <property type="entry name" value="FAD-bd_FR_type"/>
</dbReference>
<evidence type="ECO:0000256" key="6">
    <source>
        <dbReference type="ARBA" id="ARBA00022827"/>
    </source>
</evidence>
<feature type="binding site" evidence="12">
    <location>
        <begin position="131"/>
        <end position="134"/>
    </location>
    <ligand>
        <name>FMN</name>
        <dbReference type="ChEBI" id="CHEBI:58210"/>
    </ligand>
</feature>
<dbReference type="GO" id="GO:0010181">
    <property type="term" value="F:FMN binding"/>
    <property type="evidence" value="ECO:0007669"/>
    <property type="project" value="InterPro"/>
</dbReference>
<comment type="catalytic activity">
    <reaction evidence="11">
        <text>hydrogen sulfide + 3 NADP(+) + 3 H2O = sulfite + 3 NADPH + 4 H(+)</text>
        <dbReference type="Rhea" id="RHEA:13801"/>
        <dbReference type="ChEBI" id="CHEBI:15377"/>
        <dbReference type="ChEBI" id="CHEBI:15378"/>
        <dbReference type="ChEBI" id="CHEBI:17359"/>
        <dbReference type="ChEBI" id="CHEBI:29919"/>
        <dbReference type="ChEBI" id="CHEBI:57783"/>
        <dbReference type="ChEBI" id="CHEBI:58349"/>
        <dbReference type="EC" id="1.8.1.2"/>
    </reaction>
</comment>
<evidence type="ECO:0000313" key="13">
    <source>
        <dbReference type="EMBL" id="GEP85178.1"/>
    </source>
</evidence>
<dbReference type="InterPro" id="IPR003097">
    <property type="entry name" value="CysJ-like_FAD-binding"/>
</dbReference>
<gene>
    <name evidence="13" type="ORF">SPI02_17630</name>
</gene>
<feature type="binding site" evidence="12">
    <location>
        <position position="578"/>
    </location>
    <ligand>
        <name>NADP(+)</name>
        <dbReference type="ChEBI" id="CHEBI:58349"/>
    </ligand>
</feature>
<reference evidence="13 14" key="1">
    <citation type="submission" date="2019-07" db="EMBL/GenBank/DDBJ databases">
        <title>Whole genome shotgun sequence of Staphylococcus piscifermentans NBRC 109625.</title>
        <authorList>
            <person name="Hosoyama A."/>
            <person name="Uohara A."/>
            <person name="Ohji S."/>
            <person name="Ichikawa N."/>
        </authorList>
    </citation>
    <scope>NUCLEOTIDE SEQUENCE [LARGE SCALE GENOMIC DNA]</scope>
    <source>
        <strain evidence="13 14">NBRC 109625</strain>
    </source>
</reference>
<dbReference type="InterPro" id="IPR010199">
    <property type="entry name" value="CysJ"/>
</dbReference>
<dbReference type="PROSITE" id="PS50902">
    <property type="entry name" value="FLAVODOXIN_LIKE"/>
    <property type="match status" value="1"/>
</dbReference>
<dbReference type="GO" id="GO:0050660">
    <property type="term" value="F:flavin adenine dinucleotide binding"/>
    <property type="evidence" value="ECO:0007669"/>
    <property type="project" value="InterPro"/>
</dbReference>
<dbReference type="OrthoDB" id="9789468at2"/>
<dbReference type="EC" id="1.8.1.2" evidence="1"/>
<evidence type="ECO:0000256" key="7">
    <source>
        <dbReference type="ARBA" id="ARBA00022857"/>
    </source>
</evidence>
<keyword evidence="9" id="KW-0560">Oxidoreductase</keyword>
<dbReference type="Gene3D" id="3.40.50.80">
    <property type="entry name" value="Nucleotide-binding domain of ferredoxin-NADP reductase (FNR) module"/>
    <property type="match status" value="1"/>
</dbReference>
<dbReference type="CDD" id="cd06199">
    <property type="entry name" value="SiR"/>
    <property type="match status" value="1"/>
</dbReference>
<feature type="binding site" evidence="12">
    <location>
        <position position="338"/>
    </location>
    <ligand>
        <name>FAD</name>
        <dbReference type="ChEBI" id="CHEBI:57692"/>
    </ligand>
</feature>
<evidence type="ECO:0000256" key="9">
    <source>
        <dbReference type="ARBA" id="ARBA00023002"/>
    </source>
</evidence>
<dbReference type="InterPro" id="IPR029039">
    <property type="entry name" value="Flavoprotein-like_sf"/>
</dbReference>
<evidence type="ECO:0000256" key="10">
    <source>
        <dbReference type="ARBA" id="ARBA00023192"/>
    </source>
</evidence>
<dbReference type="PIRSF" id="PIRSF000207">
    <property type="entry name" value="SiR-FP_CysJ"/>
    <property type="match status" value="1"/>
</dbReference>
<dbReference type="PANTHER" id="PTHR19384:SF128">
    <property type="entry name" value="NADPH OXIDOREDUCTASE A"/>
    <property type="match status" value="1"/>
</dbReference>
<dbReference type="SUPFAM" id="SSF52343">
    <property type="entry name" value="Ferredoxin reductase-like, C-terminal NADP-linked domain"/>
    <property type="match status" value="1"/>
</dbReference>
<keyword evidence="14" id="KW-1185">Reference proteome</keyword>
<dbReference type="Gene3D" id="3.40.50.360">
    <property type="match status" value="1"/>
</dbReference>
<dbReference type="Pfam" id="PF00175">
    <property type="entry name" value="NAD_binding_1"/>
    <property type="match status" value="1"/>
</dbReference>
<keyword evidence="5 12" id="KW-0288">FMN</keyword>
<dbReference type="GO" id="GO:0004783">
    <property type="term" value="F:sulfite reductase (NADPH) activity"/>
    <property type="evidence" value="ECO:0007669"/>
    <property type="project" value="UniProtKB-EC"/>
</dbReference>
<feature type="binding site" evidence="12">
    <location>
        <begin position="436"/>
        <end position="439"/>
    </location>
    <ligand>
        <name>FAD</name>
        <dbReference type="ChEBI" id="CHEBI:57692"/>
    </ligand>
</feature>
<evidence type="ECO:0000256" key="3">
    <source>
        <dbReference type="ARBA" id="ARBA00022605"/>
    </source>
</evidence>
<dbReference type="InterPro" id="IPR001709">
    <property type="entry name" value="Flavoprot_Pyr_Nucl_cyt_Rdtase"/>
</dbReference>
<dbReference type="InterPro" id="IPR023173">
    <property type="entry name" value="NADPH_Cyt_P450_Rdtase_alpha"/>
</dbReference>
<keyword evidence="8" id="KW-0249">Electron transport</keyword>
<evidence type="ECO:0000313" key="14">
    <source>
        <dbReference type="Proteomes" id="UP000321736"/>
    </source>
</evidence>
<dbReference type="InterPro" id="IPR008254">
    <property type="entry name" value="Flavodoxin/NO_synth"/>
</dbReference>
<dbReference type="GO" id="GO:0005829">
    <property type="term" value="C:cytosol"/>
    <property type="evidence" value="ECO:0007669"/>
    <property type="project" value="TreeGrafter"/>
</dbReference>
<feature type="binding site" evidence="12">
    <location>
        <begin position="403"/>
        <end position="406"/>
    </location>
    <ligand>
        <name>FAD</name>
        <dbReference type="ChEBI" id="CHEBI:57692"/>
    </ligand>
</feature>
<dbReference type="FunFam" id="3.40.50.80:FF:000001">
    <property type="entry name" value="NADPH--cytochrome P450 reductase 1"/>
    <property type="match status" value="1"/>
</dbReference>
<name>A0A239UI78_9STAP</name>
<organism evidence="13 14">
    <name type="scientific">Staphylococcus piscifermentans</name>
    <dbReference type="NCBI Taxonomy" id="70258"/>
    <lineage>
        <taxon>Bacteria</taxon>
        <taxon>Bacillati</taxon>
        <taxon>Bacillota</taxon>
        <taxon>Bacilli</taxon>
        <taxon>Bacillales</taxon>
        <taxon>Staphylococcaceae</taxon>
        <taxon>Staphylococcus</taxon>
    </lineage>
</organism>
<feature type="binding site" evidence="12">
    <location>
        <begin position="167"/>
        <end position="176"/>
    </location>
    <ligand>
        <name>FMN</name>
        <dbReference type="ChEBI" id="CHEBI:58210"/>
    </ligand>
</feature>
<dbReference type="PRINTS" id="PR00371">
    <property type="entry name" value="FPNCR"/>
</dbReference>
<evidence type="ECO:0000256" key="2">
    <source>
        <dbReference type="ARBA" id="ARBA00022448"/>
    </source>
</evidence>
<comment type="cofactor">
    <cofactor evidence="12">
        <name>FMN</name>
        <dbReference type="ChEBI" id="CHEBI:58210"/>
    </cofactor>
    <text evidence="12">Binds 1 FMN per subunit.</text>
</comment>
<sequence>MNLSSTNSPFNDEQAQLINQALSTLSNDQKLWLSGYLTANMQGSEAGAVPTPAAGAVQVPETQGAQAAQPQVIEPRKITVLFGSESGNAQWVAELLESKLKENDFDVTLSEMDQYKTKELKKVEDLLIVTSTHGEGDPPDNAISFYDFLYGRKAPNLEGARFSVLALGDQSYEFFCQTGKDFDARLEELGADRILPRVDCDIDFEELANEWIDNIINELGDQEVKQVVQDAQSEPIQNDIAAPVYSRTNPYEAEVLENINLTGRGSDKEVRHLELSLEGYGEEYAPGDSINILPENDPELVSELIEMQDWDSEQEIEVDTQGGTMTLSDALTSYFEITKLTKPLLEGAAQIFDNEELMDRLSDNEWVKEYIYGRDLLDLLDDFPTEALQPDQLHQFLRKIPARSYSISSSNQANPDEVHITVCAVRYEAHDRERSGVCSVQLAERVEPGDKLKVYLKKNPNFKFPFDETTSVIMIGPGTGIAPFRAVLQEREELDLTGKTWLFFGNPHFTTDFLYQTEIQEWLDSGVLEKVDLAFSRDQEEKRYVQHLIDENSEEFYDWLRNGAAVFVCGDEKNMAKDVHQAIVHVLEKEGGLTEEESENYLAELKKDKRYQRDVY</sequence>
<dbReference type="NCBIfam" id="TIGR01931">
    <property type="entry name" value="cysJ"/>
    <property type="match status" value="1"/>
</dbReference>
<dbReference type="RefSeq" id="WP_095107076.1">
    <property type="nucleotide sequence ID" value="NZ_BKAR01000022.1"/>
</dbReference>